<dbReference type="GO" id="GO:0030488">
    <property type="term" value="P:tRNA methylation"/>
    <property type="evidence" value="ECO:0007669"/>
    <property type="project" value="TreeGrafter"/>
</dbReference>
<name>A0A1W0XC55_HYPEX</name>
<dbReference type="InterPro" id="IPR001680">
    <property type="entry name" value="WD40_rpt"/>
</dbReference>
<dbReference type="SUPFAM" id="SSF50978">
    <property type="entry name" value="WD40 repeat-like"/>
    <property type="match status" value="3"/>
</dbReference>
<evidence type="ECO:0000256" key="6">
    <source>
        <dbReference type="ARBA" id="ARBA00038255"/>
    </source>
</evidence>
<evidence type="ECO:0000256" key="2">
    <source>
        <dbReference type="ARBA" id="ARBA00022490"/>
    </source>
</evidence>
<feature type="repeat" description="WD" evidence="8">
    <location>
        <begin position="255"/>
        <end position="286"/>
    </location>
</feature>
<sequence>MAAVSESPGAVRPTSPASTVALSNRILAIEVVRTELRRWCILYAELRWLSAIIIDTLDDRLPLKIADVRNGSAGTDGDRLSSSSNYRTAAFLDSNIHGIVVEPDSKSTDNSSASSVEGFLRVCVFGDHSMRLFRLRSSDSTTTDALDQNALVRLNSIVPTSTERLAEDAIMAVKFLSDRHIGALLAHNTFLVYDDVELRLLSKVRCMDSSILYSALLIGSHTGDLVAVGGTVCNYLCFWSPAAAANGVAPAFHKLSGHSGVIFSIDYHHPRRLLCSSSDDRSCRVYHCLFVEDSTASASPSVVQWLGVTFTLQYALYGHEARVWRGRILSQFIVTVGEDTQCCVWSKQGKLIDHWASHTGINTWSVSVVESEQSLLVFTGGADGGLSVREVEVGLTSPSQAILSSSVPPVGKPVRLVVVDEARLIVLAEGGLLFLVEHSDIPSWTLLWEDAALKQTIALRYNPTSQAVAVVTCVGKIALLTTTSNITPNWSFDLAVNCMEGLWADSGTLIVSGPSGFIHIVTTENGLLTLAGSVPLSGKNLWITAAARNPGALLFCGDRSGSLRVLSKRVIWKDIYVGMHVHGNHEVSQITLPEGSSDDSSHPVVTSGRSGAVIFWRYHLNDQDHLILERLRVIEPDNNSVEWVSGFHILHGHGNPNNFDQLIICGFRSTNFAAVHAGSGETVMEVDCGGGHRSFSCALFESSRTLQFAFVKTTGVHWLSRCIGSIGQSRFQLKEPLHGLQIWSVAASSSRTGSLVMAVGSEDTVVKIIRVGMERARLPVSPSVVAECKGHLSSVRSVRLSSKFKNCVYSAGGRTQLVCWACADDIWSENVVMTAEWSPYPVVRKQWSDKSLIDPDTRIMDLSTPVSFENFEILVAGSSDGTIRIFALGSPNEITLVGEIAPYPWCVLQVRLLLVGDQVLVLTAGTKGLIAVFNLTMPLRGTLSKLEDFGETEVFKFDPAGQSSLSVLAHQSGVDALDFVLFDGHLYIATGGDDCSICVFVMEVVSGEPLPILMSKFKMENAHSAQISGIKFLRGTHHLLSASKDQLIKMWEVDYDQKEIKPPGSSSLSISVGDVSCIALVERPATDRAPGDGLSTTTATMTTAEDDSAASTYLAIVGAGFQLLDISSWLAKIQRESPVVLHHGTATSPDLA</sequence>
<keyword evidence="4" id="KW-0819">tRNA processing</keyword>
<feature type="repeat" description="WD" evidence="8">
    <location>
        <begin position="1020"/>
        <end position="1061"/>
    </location>
</feature>
<comment type="caution">
    <text evidence="9">The sequence shown here is derived from an EMBL/GenBank/DDBJ whole genome shotgun (WGS) entry which is preliminary data.</text>
</comment>
<dbReference type="PANTHER" id="PTHR14344">
    <property type="entry name" value="WD REPEAT PROTEIN"/>
    <property type="match status" value="1"/>
</dbReference>
<evidence type="ECO:0000313" key="9">
    <source>
        <dbReference type="EMBL" id="OQV25069.1"/>
    </source>
</evidence>
<dbReference type="GO" id="GO:0005737">
    <property type="term" value="C:cytoplasm"/>
    <property type="evidence" value="ECO:0007669"/>
    <property type="project" value="UniProtKB-SubCell"/>
</dbReference>
<evidence type="ECO:0000256" key="5">
    <source>
        <dbReference type="ARBA" id="ARBA00022737"/>
    </source>
</evidence>
<proteinExistence type="inferred from homology"/>
<dbReference type="PROSITE" id="PS50082">
    <property type="entry name" value="WD_REPEATS_2"/>
    <property type="match status" value="2"/>
</dbReference>
<comment type="similarity">
    <text evidence="6">Belongs to the WD repeat WDR6 family.</text>
</comment>
<dbReference type="InterPro" id="IPR019775">
    <property type="entry name" value="WD40_repeat_CS"/>
</dbReference>
<dbReference type="Gene3D" id="2.130.10.10">
    <property type="entry name" value="YVTN repeat-like/Quinoprotein amine dehydrogenase"/>
    <property type="match status" value="4"/>
</dbReference>
<dbReference type="PANTHER" id="PTHR14344:SF3">
    <property type="entry name" value="WD REPEAT-CONTAINING PROTEIN 6"/>
    <property type="match status" value="1"/>
</dbReference>
<protein>
    <recommendedName>
        <fullName evidence="7">tRNA (34-2'-O)-methyltransferase regulator WDR6</fullName>
    </recommendedName>
</protein>
<comment type="subcellular location">
    <subcellularLocation>
        <location evidence="1">Cytoplasm</location>
    </subcellularLocation>
</comment>
<dbReference type="InterPro" id="IPR036322">
    <property type="entry name" value="WD40_repeat_dom_sf"/>
</dbReference>
<evidence type="ECO:0000313" key="10">
    <source>
        <dbReference type="Proteomes" id="UP000192578"/>
    </source>
</evidence>
<dbReference type="InterPro" id="IPR051973">
    <property type="entry name" value="tRNA_Anticodon_Mtase-Reg"/>
</dbReference>
<dbReference type="InterPro" id="IPR015943">
    <property type="entry name" value="WD40/YVTN_repeat-like_dom_sf"/>
</dbReference>
<dbReference type="AlphaFoldDB" id="A0A1W0XC55"/>
<gene>
    <name evidence="9" type="ORF">BV898_01278</name>
</gene>
<dbReference type="PROSITE" id="PS50294">
    <property type="entry name" value="WD_REPEATS_REGION"/>
    <property type="match status" value="1"/>
</dbReference>
<evidence type="ECO:0000256" key="8">
    <source>
        <dbReference type="PROSITE-ProRule" id="PRU00221"/>
    </source>
</evidence>
<dbReference type="Proteomes" id="UP000192578">
    <property type="component" value="Unassembled WGS sequence"/>
</dbReference>
<dbReference type="Pfam" id="PF00400">
    <property type="entry name" value="WD40"/>
    <property type="match status" value="3"/>
</dbReference>
<evidence type="ECO:0000256" key="7">
    <source>
        <dbReference type="ARBA" id="ARBA00040154"/>
    </source>
</evidence>
<keyword evidence="3 8" id="KW-0853">WD repeat</keyword>
<evidence type="ECO:0000256" key="4">
    <source>
        <dbReference type="ARBA" id="ARBA00022694"/>
    </source>
</evidence>
<dbReference type="PROSITE" id="PS00678">
    <property type="entry name" value="WD_REPEATS_1"/>
    <property type="match status" value="1"/>
</dbReference>
<evidence type="ECO:0000256" key="3">
    <source>
        <dbReference type="ARBA" id="ARBA00022574"/>
    </source>
</evidence>
<keyword evidence="2" id="KW-0963">Cytoplasm</keyword>
<dbReference type="OrthoDB" id="5594999at2759"/>
<accession>A0A1W0XC55</accession>
<keyword evidence="10" id="KW-1185">Reference proteome</keyword>
<reference evidence="10" key="1">
    <citation type="submission" date="2017-01" db="EMBL/GenBank/DDBJ databases">
        <title>Comparative genomics of anhydrobiosis in the tardigrade Hypsibius dujardini.</title>
        <authorList>
            <person name="Yoshida Y."/>
            <person name="Koutsovoulos G."/>
            <person name="Laetsch D."/>
            <person name="Stevens L."/>
            <person name="Kumar S."/>
            <person name="Horikawa D."/>
            <person name="Ishino K."/>
            <person name="Komine S."/>
            <person name="Tomita M."/>
            <person name="Blaxter M."/>
            <person name="Arakawa K."/>
        </authorList>
    </citation>
    <scope>NUCLEOTIDE SEQUENCE [LARGE SCALE GENOMIC DNA]</scope>
    <source>
        <strain evidence="10">Z151</strain>
    </source>
</reference>
<evidence type="ECO:0000256" key="1">
    <source>
        <dbReference type="ARBA" id="ARBA00004496"/>
    </source>
</evidence>
<dbReference type="SMART" id="SM00320">
    <property type="entry name" value="WD40"/>
    <property type="match status" value="9"/>
</dbReference>
<keyword evidence="5" id="KW-0677">Repeat</keyword>
<organism evidence="9 10">
    <name type="scientific">Hypsibius exemplaris</name>
    <name type="common">Freshwater tardigrade</name>
    <dbReference type="NCBI Taxonomy" id="2072580"/>
    <lineage>
        <taxon>Eukaryota</taxon>
        <taxon>Metazoa</taxon>
        <taxon>Ecdysozoa</taxon>
        <taxon>Tardigrada</taxon>
        <taxon>Eutardigrada</taxon>
        <taxon>Parachela</taxon>
        <taxon>Hypsibioidea</taxon>
        <taxon>Hypsibiidae</taxon>
        <taxon>Hypsibius</taxon>
    </lineage>
</organism>
<dbReference type="EMBL" id="MTYJ01000004">
    <property type="protein sequence ID" value="OQV25069.1"/>
    <property type="molecule type" value="Genomic_DNA"/>
</dbReference>